<comment type="caution">
    <text evidence="1">The sequence shown here is derived from an EMBL/GenBank/DDBJ whole genome shotgun (WGS) entry which is preliminary data.</text>
</comment>
<name>A0A9Q0JKQ3_9ROSI</name>
<keyword evidence="2" id="KW-1185">Reference proteome</keyword>
<gene>
    <name evidence="1" type="ORF">Tsubulata_016209</name>
</gene>
<dbReference type="PANTHER" id="PTHR33390:SF1">
    <property type="entry name" value="STRESS UP-REGULATED NOD 19 PROTEIN"/>
    <property type="match status" value="1"/>
</dbReference>
<dbReference type="AlphaFoldDB" id="A0A9Q0JKQ3"/>
<sequence length="92" mass="10060">MKDGRVICSASAIYGQGVEEGYVVAGTTCVPEPGSVTIGDGEYMVYEAVYAAERRRTGAMSILYLLIADGLPKPKSFLRSPLEVRLLFLFFF</sequence>
<dbReference type="Proteomes" id="UP001141552">
    <property type="component" value="Unassembled WGS sequence"/>
</dbReference>
<dbReference type="PANTHER" id="PTHR33390">
    <property type="entry name" value="STRESS UP-REGULATED NOD 19 PROTEIN"/>
    <property type="match status" value="1"/>
</dbReference>
<dbReference type="OrthoDB" id="1412409at2759"/>
<dbReference type="EMBL" id="JAKUCV010001993">
    <property type="protein sequence ID" value="KAJ4844305.1"/>
    <property type="molecule type" value="Genomic_DNA"/>
</dbReference>
<proteinExistence type="predicted"/>
<dbReference type="InterPro" id="IPR011692">
    <property type="entry name" value="Stress_up-reg_Nod19"/>
</dbReference>
<organism evidence="1 2">
    <name type="scientific">Turnera subulata</name>
    <dbReference type="NCBI Taxonomy" id="218843"/>
    <lineage>
        <taxon>Eukaryota</taxon>
        <taxon>Viridiplantae</taxon>
        <taxon>Streptophyta</taxon>
        <taxon>Embryophyta</taxon>
        <taxon>Tracheophyta</taxon>
        <taxon>Spermatophyta</taxon>
        <taxon>Magnoliopsida</taxon>
        <taxon>eudicotyledons</taxon>
        <taxon>Gunneridae</taxon>
        <taxon>Pentapetalae</taxon>
        <taxon>rosids</taxon>
        <taxon>fabids</taxon>
        <taxon>Malpighiales</taxon>
        <taxon>Passifloraceae</taxon>
        <taxon>Turnera</taxon>
    </lineage>
</organism>
<evidence type="ECO:0000313" key="2">
    <source>
        <dbReference type="Proteomes" id="UP001141552"/>
    </source>
</evidence>
<protein>
    <submittedName>
        <fullName evidence="1">Uncharacterized protein</fullName>
    </submittedName>
</protein>
<dbReference type="Pfam" id="PF07712">
    <property type="entry name" value="SURNod19"/>
    <property type="match status" value="1"/>
</dbReference>
<reference evidence="1" key="1">
    <citation type="submission" date="2022-02" db="EMBL/GenBank/DDBJ databases">
        <authorList>
            <person name="Henning P.M."/>
            <person name="McCubbin A.G."/>
            <person name="Shore J.S."/>
        </authorList>
    </citation>
    <scope>NUCLEOTIDE SEQUENCE</scope>
    <source>
        <strain evidence="1">F60SS</strain>
        <tissue evidence="1">Leaves</tissue>
    </source>
</reference>
<evidence type="ECO:0000313" key="1">
    <source>
        <dbReference type="EMBL" id="KAJ4844305.1"/>
    </source>
</evidence>
<reference evidence="1" key="2">
    <citation type="journal article" date="2023" name="Plants (Basel)">
        <title>Annotation of the Turnera subulata (Passifloraceae) Draft Genome Reveals the S-Locus Evolved after the Divergence of Turneroideae from Passifloroideae in a Stepwise Manner.</title>
        <authorList>
            <person name="Henning P.M."/>
            <person name="Roalson E.H."/>
            <person name="Mir W."/>
            <person name="McCubbin A.G."/>
            <person name="Shore J.S."/>
        </authorList>
    </citation>
    <scope>NUCLEOTIDE SEQUENCE</scope>
    <source>
        <strain evidence="1">F60SS</strain>
    </source>
</reference>
<accession>A0A9Q0JKQ3</accession>